<evidence type="ECO:0000256" key="1">
    <source>
        <dbReference type="SAM" id="MobiDB-lite"/>
    </source>
</evidence>
<accession>A0AAD8RR53</accession>
<proteinExistence type="predicted"/>
<protein>
    <recommendedName>
        <fullName evidence="4">Reverse transcriptase zinc-binding domain-containing protein</fullName>
    </recommendedName>
</protein>
<dbReference type="EMBL" id="JAUUTY010000005">
    <property type="protein sequence ID" value="KAK1630336.1"/>
    <property type="molecule type" value="Genomic_DNA"/>
</dbReference>
<sequence length="170" mass="18434">MEFVHACLSRISLAASPDVRFFALGPSADFSTGCVYRALHSSGCIVPGQDVNWDCFAPLKVKVFFWIMRLQKTRTRACRGGGGQQQLGEELRVNLGNSSRSSSGQVTGTAPPRVPSCTTASSRRPLSRTRLHGNPRLTPTRQKLEPGLAVPRSLWGVSGRRGTGAQLVRL</sequence>
<feature type="region of interest" description="Disordered" evidence="1">
    <location>
        <begin position="96"/>
        <end position="145"/>
    </location>
</feature>
<name>A0AAD8RR53_LOLMU</name>
<dbReference type="Proteomes" id="UP001231189">
    <property type="component" value="Unassembled WGS sequence"/>
</dbReference>
<comment type="caution">
    <text evidence="2">The sequence shown here is derived from an EMBL/GenBank/DDBJ whole genome shotgun (WGS) entry which is preliminary data.</text>
</comment>
<dbReference type="AlphaFoldDB" id="A0AAD8RR53"/>
<feature type="compositionally biased region" description="Polar residues" evidence="1">
    <location>
        <begin position="96"/>
        <end position="108"/>
    </location>
</feature>
<evidence type="ECO:0000313" key="2">
    <source>
        <dbReference type="EMBL" id="KAK1630336.1"/>
    </source>
</evidence>
<keyword evidence="3" id="KW-1185">Reference proteome</keyword>
<evidence type="ECO:0008006" key="4">
    <source>
        <dbReference type="Google" id="ProtNLM"/>
    </source>
</evidence>
<reference evidence="2" key="1">
    <citation type="submission" date="2023-07" db="EMBL/GenBank/DDBJ databases">
        <title>A chromosome-level genome assembly of Lolium multiflorum.</title>
        <authorList>
            <person name="Chen Y."/>
            <person name="Copetti D."/>
            <person name="Kolliker R."/>
            <person name="Studer B."/>
        </authorList>
    </citation>
    <scope>NUCLEOTIDE SEQUENCE</scope>
    <source>
        <strain evidence="2">02402/16</strain>
        <tissue evidence="2">Leaf</tissue>
    </source>
</reference>
<gene>
    <name evidence="2" type="ORF">QYE76_004651</name>
</gene>
<organism evidence="2 3">
    <name type="scientific">Lolium multiflorum</name>
    <name type="common">Italian ryegrass</name>
    <name type="synonym">Lolium perenne subsp. multiflorum</name>
    <dbReference type="NCBI Taxonomy" id="4521"/>
    <lineage>
        <taxon>Eukaryota</taxon>
        <taxon>Viridiplantae</taxon>
        <taxon>Streptophyta</taxon>
        <taxon>Embryophyta</taxon>
        <taxon>Tracheophyta</taxon>
        <taxon>Spermatophyta</taxon>
        <taxon>Magnoliopsida</taxon>
        <taxon>Liliopsida</taxon>
        <taxon>Poales</taxon>
        <taxon>Poaceae</taxon>
        <taxon>BOP clade</taxon>
        <taxon>Pooideae</taxon>
        <taxon>Poodae</taxon>
        <taxon>Poeae</taxon>
        <taxon>Poeae Chloroplast Group 2 (Poeae type)</taxon>
        <taxon>Loliodinae</taxon>
        <taxon>Loliinae</taxon>
        <taxon>Lolium</taxon>
    </lineage>
</organism>
<evidence type="ECO:0000313" key="3">
    <source>
        <dbReference type="Proteomes" id="UP001231189"/>
    </source>
</evidence>